<proteinExistence type="predicted"/>
<accession>A0AAV2PI70</accession>
<organism evidence="4 5">
    <name type="scientific">Meganyctiphanes norvegica</name>
    <name type="common">Northern krill</name>
    <name type="synonym">Thysanopoda norvegica</name>
    <dbReference type="NCBI Taxonomy" id="48144"/>
    <lineage>
        <taxon>Eukaryota</taxon>
        <taxon>Metazoa</taxon>
        <taxon>Ecdysozoa</taxon>
        <taxon>Arthropoda</taxon>
        <taxon>Crustacea</taxon>
        <taxon>Multicrustacea</taxon>
        <taxon>Malacostraca</taxon>
        <taxon>Eumalacostraca</taxon>
        <taxon>Eucarida</taxon>
        <taxon>Euphausiacea</taxon>
        <taxon>Euphausiidae</taxon>
        <taxon>Meganyctiphanes</taxon>
    </lineage>
</organism>
<keyword evidence="2" id="KW-0378">Hydrolase</keyword>
<evidence type="ECO:0000313" key="4">
    <source>
        <dbReference type="EMBL" id="CAL4058664.1"/>
    </source>
</evidence>
<dbReference type="FunFam" id="3.40.50.40:FF:000001">
    <property type="entry name" value="L-asparaginase 1"/>
    <property type="match status" value="1"/>
</dbReference>
<dbReference type="PROSITE" id="PS51732">
    <property type="entry name" value="ASN_GLN_ASE_3"/>
    <property type="match status" value="1"/>
</dbReference>
<gene>
    <name evidence="4" type="ORF">MNOR_LOCUS108</name>
</gene>
<evidence type="ECO:0000256" key="2">
    <source>
        <dbReference type="ARBA" id="ARBA00022801"/>
    </source>
</evidence>
<protein>
    <recommendedName>
        <fullName evidence="1">asparaginase</fullName>
        <ecNumber evidence="1">3.5.1.1</ecNumber>
    </recommendedName>
</protein>
<dbReference type="InterPro" id="IPR040919">
    <property type="entry name" value="Asparaginase_C"/>
</dbReference>
<name>A0AAV2PI70_MEGNR</name>
<dbReference type="PANTHER" id="PTHR11707:SF28">
    <property type="entry name" value="60 KDA LYSOPHOSPHOLIPASE"/>
    <property type="match status" value="1"/>
</dbReference>
<dbReference type="PIRSF" id="PIRSF001220">
    <property type="entry name" value="L-ASNase_gatD"/>
    <property type="match status" value="1"/>
</dbReference>
<dbReference type="Proteomes" id="UP001497623">
    <property type="component" value="Unassembled WGS sequence"/>
</dbReference>
<dbReference type="EC" id="3.5.1.1" evidence="1"/>
<dbReference type="SMART" id="SM00870">
    <property type="entry name" value="Asparaginase"/>
    <property type="match status" value="1"/>
</dbReference>
<evidence type="ECO:0000259" key="3">
    <source>
        <dbReference type="Pfam" id="PF17763"/>
    </source>
</evidence>
<comment type="caution">
    <text evidence="4">The sequence shown here is derived from an EMBL/GenBank/DDBJ whole genome shotgun (WGS) entry which is preliminary data.</text>
</comment>
<dbReference type="InterPro" id="IPR006034">
    <property type="entry name" value="Asparaginase/glutaminase-like"/>
</dbReference>
<dbReference type="Gene3D" id="3.40.50.40">
    <property type="match status" value="1"/>
</dbReference>
<dbReference type="GO" id="GO:0004067">
    <property type="term" value="F:asparaginase activity"/>
    <property type="evidence" value="ECO:0007669"/>
    <property type="project" value="UniProtKB-UniRule"/>
</dbReference>
<evidence type="ECO:0000313" key="5">
    <source>
        <dbReference type="Proteomes" id="UP001497623"/>
    </source>
</evidence>
<reference evidence="4 5" key="1">
    <citation type="submission" date="2024-05" db="EMBL/GenBank/DDBJ databases">
        <authorList>
            <person name="Wallberg A."/>
        </authorList>
    </citation>
    <scope>NUCLEOTIDE SEQUENCE [LARGE SCALE GENOMIC DNA]</scope>
</reference>
<evidence type="ECO:0000256" key="1">
    <source>
        <dbReference type="ARBA" id="ARBA00012920"/>
    </source>
</evidence>
<dbReference type="GO" id="GO:0009066">
    <property type="term" value="P:aspartate family amino acid metabolic process"/>
    <property type="evidence" value="ECO:0007669"/>
    <property type="project" value="UniProtKB-ARBA"/>
</dbReference>
<dbReference type="EMBL" id="CAXKWB010000019">
    <property type="protein sequence ID" value="CAL4058664.1"/>
    <property type="molecule type" value="Genomic_DNA"/>
</dbReference>
<dbReference type="AlphaFoldDB" id="A0AAV2PI70"/>
<dbReference type="PANTHER" id="PTHR11707">
    <property type="entry name" value="L-ASPARAGINASE"/>
    <property type="match status" value="1"/>
</dbReference>
<dbReference type="PIRSF" id="PIRSF500176">
    <property type="entry name" value="L_ASNase"/>
    <property type="match status" value="1"/>
</dbReference>
<dbReference type="InterPro" id="IPR036152">
    <property type="entry name" value="Asp/glu_Ase-like_sf"/>
</dbReference>
<keyword evidence="5" id="KW-1185">Reference proteome</keyword>
<feature type="domain" description="Asparaginase/glutaminase C-terminal" evidence="3">
    <location>
        <begin position="36"/>
        <end position="142"/>
    </location>
</feature>
<dbReference type="Pfam" id="PF17763">
    <property type="entry name" value="Asparaginase_C"/>
    <property type="match status" value="1"/>
</dbReference>
<dbReference type="SUPFAM" id="SSF53774">
    <property type="entry name" value="Glutaminase/Asparaginase"/>
    <property type="match status" value="1"/>
</dbReference>
<sequence>MPPLAVAGISIKVDYSLIFRQTKLEKFSACDKMCRHVGLLRLFPSISLENVRSFLQPPTKGAVIQTYGTGNMPSNRKDIIEALAEATARGVIIANNTQCLHGILEILYETGEALVQANVIPGLDMTPEAALIKLSYVIGKDWD</sequence>
<dbReference type="InterPro" id="IPR027473">
    <property type="entry name" value="L-asparaginase_C"/>
</dbReference>